<dbReference type="OrthoDB" id="10377560at2759"/>
<name>A0A9W8APH4_9FUNG</name>
<comment type="caution">
    <text evidence="2">The sequence shown here is derived from an EMBL/GenBank/DDBJ whole genome shotgun (WGS) entry which is preliminary data.</text>
</comment>
<proteinExistence type="predicted"/>
<evidence type="ECO:0000256" key="1">
    <source>
        <dbReference type="SAM" id="MobiDB-lite"/>
    </source>
</evidence>
<evidence type="ECO:0000313" key="3">
    <source>
        <dbReference type="Proteomes" id="UP001150925"/>
    </source>
</evidence>
<evidence type="ECO:0000313" key="2">
    <source>
        <dbReference type="EMBL" id="KAJ1964641.1"/>
    </source>
</evidence>
<dbReference type="EMBL" id="JANBPY010000677">
    <property type="protein sequence ID" value="KAJ1964641.1"/>
    <property type="molecule type" value="Genomic_DNA"/>
</dbReference>
<feature type="compositionally biased region" description="Acidic residues" evidence="1">
    <location>
        <begin position="62"/>
        <end position="81"/>
    </location>
</feature>
<accession>A0A9W8APH4</accession>
<keyword evidence="3" id="KW-1185">Reference proteome</keyword>
<sequence>MEFGHIRAEYRATQEPLSQTFTVPVESNPEDPFGGLSRQAQLMQKQINRYLTERMQVQGLEVNDDDSLDLADDDDEEEEDPSTQHEHQQKRIKQTA</sequence>
<gene>
    <name evidence="2" type="ORF">IWQ62_002878</name>
</gene>
<dbReference type="AlphaFoldDB" id="A0A9W8APH4"/>
<feature type="region of interest" description="Disordered" evidence="1">
    <location>
        <begin position="58"/>
        <end position="96"/>
    </location>
</feature>
<reference evidence="2" key="1">
    <citation type="submission" date="2022-07" db="EMBL/GenBank/DDBJ databases">
        <title>Phylogenomic reconstructions and comparative analyses of Kickxellomycotina fungi.</title>
        <authorList>
            <person name="Reynolds N.K."/>
            <person name="Stajich J.E."/>
            <person name="Barry K."/>
            <person name="Grigoriev I.V."/>
            <person name="Crous P."/>
            <person name="Smith M.E."/>
        </authorList>
    </citation>
    <scope>NUCLEOTIDE SEQUENCE</scope>
    <source>
        <strain evidence="2">RSA 1196</strain>
    </source>
</reference>
<evidence type="ECO:0008006" key="4">
    <source>
        <dbReference type="Google" id="ProtNLM"/>
    </source>
</evidence>
<protein>
    <recommendedName>
        <fullName evidence="4">EKC/KEOPS complex subunit GON7</fullName>
    </recommendedName>
</protein>
<organism evidence="2 3">
    <name type="scientific">Dispira parvispora</name>
    <dbReference type="NCBI Taxonomy" id="1520584"/>
    <lineage>
        <taxon>Eukaryota</taxon>
        <taxon>Fungi</taxon>
        <taxon>Fungi incertae sedis</taxon>
        <taxon>Zoopagomycota</taxon>
        <taxon>Kickxellomycotina</taxon>
        <taxon>Dimargaritomycetes</taxon>
        <taxon>Dimargaritales</taxon>
        <taxon>Dimargaritaceae</taxon>
        <taxon>Dispira</taxon>
    </lineage>
</organism>
<dbReference type="Proteomes" id="UP001150925">
    <property type="component" value="Unassembled WGS sequence"/>
</dbReference>